<protein>
    <recommendedName>
        <fullName evidence="5">DUF2786 domain-containing protein</fullName>
    </recommendedName>
</protein>
<sequence>MDNQKIIRKIRGLLAIAQDEKNDEESQSAFMLAQKLMLQYGLDASELTGQSRPDERAAIQEEPVTVYKRLYWWERYLAQIISQNFRVKYFMNTKTIGKQAKRQIVFYGLVKDLELAKEMYLLAYEVLLFHSRTFVNQYYQTHAKQARNRYVTESLKTSYLRGFLSGLDERFTEQVAQLRESYELLVLIPEVVEEAYRVLSSQWGKALALQAPNVNVVEAYQEGYQTGKQIDFTKRTLKES</sequence>
<dbReference type="Proteomes" id="UP000622610">
    <property type="component" value="Unassembled WGS sequence"/>
</dbReference>
<feature type="domain" description="DUF2786" evidence="1">
    <location>
        <begin position="5"/>
        <end position="43"/>
    </location>
</feature>
<comment type="caution">
    <text evidence="3">The sequence shown here is derived from an EMBL/GenBank/DDBJ whole genome shotgun (WGS) entry which is preliminary data.</text>
</comment>
<dbReference type="EMBL" id="BMDT01000002">
    <property type="protein sequence ID" value="GGI65019.1"/>
    <property type="molecule type" value="Genomic_DNA"/>
</dbReference>
<reference evidence="3" key="1">
    <citation type="journal article" date="2014" name="Int. J. Syst. Evol. Microbiol.">
        <title>Complete genome sequence of Corynebacterium casei LMG S-19264T (=DSM 44701T), isolated from a smear-ripened cheese.</title>
        <authorList>
            <consortium name="US DOE Joint Genome Institute (JGI-PGF)"/>
            <person name="Walter F."/>
            <person name="Albersmeier A."/>
            <person name="Kalinowski J."/>
            <person name="Ruckert C."/>
        </authorList>
    </citation>
    <scope>NUCLEOTIDE SEQUENCE</scope>
    <source>
        <strain evidence="3">CCM 8433</strain>
    </source>
</reference>
<dbReference type="InterPro" id="IPR055592">
    <property type="entry name" value="DUF7168"/>
</dbReference>
<dbReference type="Pfam" id="PF23771">
    <property type="entry name" value="DUF7168"/>
    <property type="match status" value="1"/>
</dbReference>
<evidence type="ECO:0008006" key="5">
    <source>
        <dbReference type="Google" id="ProtNLM"/>
    </source>
</evidence>
<feature type="domain" description="DUF7168" evidence="2">
    <location>
        <begin position="57"/>
        <end position="200"/>
    </location>
</feature>
<dbReference type="RefSeq" id="WP_188366864.1">
    <property type="nucleotide sequence ID" value="NZ_BMDT01000002.1"/>
</dbReference>
<evidence type="ECO:0000259" key="1">
    <source>
        <dbReference type="Pfam" id="PF10979"/>
    </source>
</evidence>
<accession>A0A917JE68</accession>
<dbReference type="InterPro" id="IPR024498">
    <property type="entry name" value="DUF2786"/>
</dbReference>
<dbReference type="Pfam" id="PF10979">
    <property type="entry name" value="DUF2786"/>
    <property type="match status" value="1"/>
</dbReference>
<evidence type="ECO:0000313" key="3">
    <source>
        <dbReference type="EMBL" id="GGI65019.1"/>
    </source>
</evidence>
<name>A0A917JE68_9ENTE</name>
<dbReference type="AlphaFoldDB" id="A0A917JE68"/>
<keyword evidence="4" id="KW-1185">Reference proteome</keyword>
<gene>
    <name evidence="3" type="ORF">GCM10011482_06730</name>
</gene>
<reference evidence="3" key="2">
    <citation type="submission" date="2020-09" db="EMBL/GenBank/DDBJ databases">
        <authorList>
            <person name="Sun Q."/>
            <person name="Sedlacek I."/>
        </authorList>
    </citation>
    <scope>NUCLEOTIDE SEQUENCE</scope>
    <source>
        <strain evidence="3">CCM 8433</strain>
    </source>
</reference>
<evidence type="ECO:0000313" key="4">
    <source>
        <dbReference type="Proteomes" id="UP000622610"/>
    </source>
</evidence>
<organism evidence="3 4">
    <name type="scientific">Enterococcus alcedinis</name>
    <dbReference type="NCBI Taxonomy" id="1274384"/>
    <lineage>
        <taxon>Bacteria</taxon>
        <taxon>Bacillati</taxon>
        <taxon>Bacillota</taxon>
        <taxon>Bacilli</taxon>
        <taxon>Lactobacillales</taxon>
        <taxon>Enterococcaceae</taxon>
        <taxon>Enterococcus</taxon>
    </lineage>
</organism>
<proteinExistence type="predicted"/>
<evidence type="ECO:0000259" key="2">
    <source>
        <dbReference type="Pfam" id="PF23771"/>
    </source>
</evidence>